<name>A0A383EM13_9ZZZZ</name>
<feature type="non-terminal residue" evidence="1">
    <location>
        <position position="41"/>
    </location>
</feature>
<dbReference type="EMBL" id="UINC01226846">
    <property type="protein sequence ID" value="SVE57503.1"/>
    <property type="molecule type" value="Genomic_DNA"/>
</dbReference>
<gene>
    <name evidence="1" type="ORF">METZ01_LOCUS510357</name>
</gene>
<protein>
    <submittedName>
        <fullName evidence="1">Uncharacterized protein</fullName>
    </submittedName>
</protein>
<reference evidence="1" key="1">
    <citation type="submission" date="2018-05" db="EMBL/GenBank/DDBJ databases">
        <authorList>
            <person name="Lanie J.A."/>
            <person name="Ng W.-L."/>
            <person name="Kazmierczak K.M."/>
            <person name="Andrzejewski T.M."/>
            <person name="Davidsen T.M."/>
            <person name="Wayne K.J."/>
            <person name="Tettelin H."/>
            <person name="Glass J.I."/>
            <person name="Rusch D."/>
            <person name="Podicherti R."/>
            <person name="Tsui H.-C.T."/>
            <person name="Winkler M.E."/>
        </authorList>
    </citation>
    <scope>NUCLEOTIDE SEQUENCE</scope>
</reference>
<evidence type="ECO:0000313" key="1">
    <source>
        <dbReference type="EMBL" id="SVE57503.1"/>
    </source>
</evidence>
<accession>A0A383EM13</accession>
<proteinExistence type="predicted"/>
<organism evidence="1">
    <name type="scientific">marine metagenome</name>
    <dbReference type="NCBI Taxonomy" id="408172"/>
    <lineage>
        <taxon>unclassified sequences</taxon>
        <taxon>metagenomes</taxon>
        <taxon>ecological metagenomes</taxon>
    </lineage>
</organism>
<sequence length="41" mass="4634">MPRGSGAKNHLEEDKNCHLVRFVDVLKKGYEKGSSDLFQTV</sequence>
<dbReference type="AlphaFoldDB" id="A0A383EM13"/>